<dbReference type="EMBL" id="QHHQ01000007">
    <property type="protein sequence ID" value="RAH98175.1"/>
    <property type="molecule type" value="Genomic_DNA"/>
</dbReference>
<feature type="domain" description="YjiS-like" evidence="2">
    <location>
        <begin position="36"/>
        <end position="71"/>
    </location>
</feature>
<feature type="transmembrane region" description="Helical" evidence="1">
    <location>
        <begin position="20"/>
        <end position="41"/>
    </location>
</feature>
<keyword evidence="1" id="KW-0472">Membrane</keyword>
<keyword evidence="1" id="KW-1133">Transmembrane helix</keyword>
<dbReference type="AlphaFoldDB" id="A0A8B2NQ73"/>
<keyword evidence="1" id="KW-0812">Transmembrane</keyword>
<evidence type="ECO:0000313" key="4">
    <source>
        <dbReference type="Proteomes" id="UP000249590"/>
    </source>
</evidence>
<sequence length="92" mass="10234">MSDHIADAPSFTTHVRARRAAVARLGGLIGAVLPRFAAALVRIRQRRETLRALRHLDDAALRDIGVTRSELPHETLYALSSPAVRSLERWGR</sequence>
<keyword evidence="4" id="KW-1185">Reference proteome</keyword>
<accession>A0A8B2NQ73</accession>
<name>A0A8B2NQ73_9HYPH</name>
<reference evidence="3 4" key="1">
    <citation type="submission" date="2018-05" db="EMBL/GenBank/DDBJ databases">
        <title>Acuticoccus sediminis sp. nov., isolated from deep-sea sediment of Indian Ocean.</title>
        <authorList>
            <person name="Liu X."/>
            <person name="Lai Q."/>
            <person name="Du Y."/>
            <person name="Sun F."/>
            <person name="Zhang X."/>
            <person name="Wang S."/>
            <person name="Shao Z."/>
        </authorList>
    </citation>
    <scope>NUCLEOTIDE SEQUENCE [LARGE SCALE GENOMIC DNA]</scope>
    <source>
        <strain evidence="3 4">PTG4-2</strain>
    </source>
</reference>
<dbReference type="RefSeq" id="WP_111350914.1">
    <property type="nucleotide sequence ID" value="NZ_QHHQ01000007.1"/>
</dbReference>
<comment type="caution">
    <text evidence="3">The sequence shown here is derived from an EMBL/GenBank/DDBJ whole genome shotgun (WGS) entry which is preliminary data.</text>
</comment>
<proteinExistence type="predicted"/>
<gene>
    <name evidence="3" type="ORF">DLJ53_26010</name>
</gene>
<organism evidence="3 4">
    <name type="scientific">Acuticoccus sediminis</name>
    <dbReference type="NCBI Taxonomy" id="2184697"/>
    <lineage>
        <taxon>Bacteria</taxon>
        <taxon>Pseudomonadati</taxon>
        <taxon>Pseudomonadota</taxon>
        <taxon>Alphaproteobacteria</taxon>
        <taxon>Hyphomicrobiales</taxon>
        <taxon>Amorphaceae</taxon>
        <taxon>Acuticoccus</taxon>
    </lineage>
</organism>
<dbReference type="Pfam" id="PF06568">
    <property type="entry name" value="YjiS-like"/>
    <property type="match status" value="1"/>
</dbReference>
<evidence type="ECO:0000313" key="3">
    <source>
        <dbReference type="EMBL" id="RAH98175.1"/>
    </source>
</evidence>
<protein>
    <recommendedName>
        <fullName evidence="2">YjiS-like domain-containing protein</fullName>
    </recommendedName>
</protein>
<dbReference type="InterPro" id="IPR009506">
    <property type="entry name" value="YjiS-like"/>
</dbReference>
<evidence type="ECO:0000256" key="1">
    <source>
        <dbReference type="SAM" id="Phobius"/>
    </source>
</evidence>
<dbReference type="Proteomes" id="UP000249590">
    <property type="component" value="Unassembled WGS sequence"/>
</dbReference>
<evidence type="ECO:0000259" key="2">
    <source>
        <dbReference type="Pfam" id="PF06568"/>
    </source>
</evidence>